<protein>
    <submittedName>
        <fullName evidence="2">Putative secreted protein</fullName>
    </submittedName>
</protein>
<organism evidence="2">
    <name type="scientific">Anopheles marajoara</name>
    <dbReference type="NCBI Taxonomy" id="58244"/>
    <lineage>
        <taxon>Eukaryota</taxon>
        <taxon>Metazoa</taxon>
        <taxon>Ecdysozoa</taxon>
        <taxon>Arthropoda</taxon>
        <taxon>Hexapoda</taxon>
        <taxon>Insecta</taxon>
        <taxon>Pterygota</taxon>
        <taxon>Neoptera</taxon>
        <taxon>Endopterygota</taxon>
        <taxon>Diptera</taxon>
        <taxon>Nematocera</taxon>
        <taxon>Culicoidea</taxon>
        <taxon>Culicidae</taxon>
        <taxon>Anophelinae</taxon>
        <taxon>Anopheles</taxon>
    </lineage>
</organism>
<evidence type="ECO:0000313" key="2">
    <source>
        <dbReference type="EMBL" id="MBW61392.1"/>
    </source>
</evidence>
<accession>A0A2M4C7S7</accession>
<dbReference type="EMBL" id="GGFJ01012251">
    <property type="protein sequence ID" value="MBW61392.1"/>
    <property type="molecule type" value="Transcribed_RNA"/>
</dbReference>
<feature type="chain" id="PRO_5014656395" evidence="1">
    <location>
        <begin position="36"/>
        <end position="111"/>
    </location>
</feature>
<dbReference type="AlphaFoldDB" id="A0A2M4C7S7"/>
<proteinExistence type="predicted"/>
<feature type="signal peptide" evidence="1">
    <location>
        <begin position="1"/>
        <end position="35"/>
    </location>
</feature>
<name>A0A2M4C7S7_9DIPT</name>
<keyword evidence="1" id="KW-0732">Signal</keyword>
<reference evidence="2" key="1">
    <citation type="submission" date="2018-01" db="EMBL/GenBank/DDBJ databases">
        <title>An insight into the sialome of Amazonian anophelines.</title>
        <authorList>
            <person name="Ribeiro J.M."/>
            <person name="Scarpassa V."/>
            <person name="Calvo E."/>
        </authorList>
    </citation>
    <scope>NUCLEOTIDE SEQUENCE</scope>
    <source>
        <tissue evidence="2">Salivary glands</tissue>
    </source>
</reference>
<evidence type="ECO:0000256" key="1">
    <source>
        <dbReference type="SAM" id="SignalP"/>
    </source>
</evidence>
<sequence>MVTLMFSRCFSCRVDSLLPLLLVIASGNNILPVNAATPRSNPSNLVRLPWLSGSLVTRGTMRVHGLLSSLLMHACQRIWLSRLVSLLHYPTTTTTTTTTTRTRFVVFLVAS</sequence>